<keyword evidence="2" id="KW-1185">Reference proteome</keyword>
<comment type="caution">
    <text evidence="1">The sequence shown here is derived from an EMBL/GenBank/DDBJ whole genome shotgun (WGS) entry which is preliminary data.</text>
</comment>
<protein>
    <submittedName>
        <fullName evidence="1">Uncharacterized protein</fullName>
    </submittedName>
</protein>
<evidence type="ECO:0000313" key="2">
    <source>
        <dbReference type="Proteomes" id="UP001419268"/>
    </source>
</evidence>
<dbReference type="EMBL" id="JBBNAG010000008">
    <property type="protein sequence ID" value="KAK9111477.1"/>
    <property type="molecule type" value="Genomic_DNA"/>
</dbReference>
<organism evidence="1 2">
    <name type="scientific">Stephania cephalantha</name>
    <dbReference type="NCBI Taxonomy" id="152367"/>
    <lineage>
        <taxon>Eukaryota</taxon>
        <taxon>Viridiplantae</taxon>
        <taxon>Streptophyta</taxon>
        <taxon>Embryophyta</taxon>
        <taxon>Tracheophyta</taxon>
        <taxon>Spermatophyta</taxon>
        <taxon>Magnoliopsida</taxon>
        <taxon>Ranunculales</taxon>
        <taxon>Menispermaceae</taxon>
        <taxon>Menispermoideae</taxon>
        <taxon>Cissampelideae</taxon>
        <taxon>Stephania</taxon>
    </lineage>
</organism>
<gene>
    <name evidence="1" type="ORF">Scep_018996</name>
</gene>
<reference evidence="1 2" key="1">
    <citation type="submission" date="2024-01" db="EMBL/GenBank/DDBJ databases">
        <title>Genome assemblies of Stephania.</title>
        <authorList>
            <person name="Yang L."/>
        </authorList>
    </citation>
    <scope>NUCLEOTIDE SEQUENCE [LARGE SCALE GENOMIC DNA]</scope>
    <source>
        <strain evidence="1">JXDWG</strain>
        <tissue evidence="1">Leaf</tissue>
    </source>
</reference>
<dbReference type="AlphaFoldDB" id="A0AAP0IA82"/>
<proteinExistence type="predicted"/>
<sequence>MGVGHDEMDFFGATGCLTSLASPLRRTSSSLPETAAIGQQTTEQSKHDHDEITNRLKALEQSVVHGLEEMKQLVHSSCATLKQEMRFLFIKALEDFQSRSINNLIQNYGLIDVHVNRLVQLITTHGSDLKREVSKMKMSPTQENTGLS</sequence>
<dbReference type="Proteomes" id="UP001419268">
    <property type="component" value="Unassembled WGS sequence"/>
</dbReference>
<accession>A0AAP0IA82</accession>
<name>A0AAP0IA82_9MAGN</name>
<evidence type="ECO:0000313" key="1">
    <source>
        <dbReference type="EMBL" id="KAK9111477.1"/>
    </source>
</evidence>